<evidence type="ECO:0000256" key="2">
    <source>
        <dbReference type="ARBA" id="ARBA00022448"/>
    </source>
</evidence>
<evidence type="ECO:0000259" key="12">
    <source>
        <dbReference type="PROSITE" id="PS51371"/>
    </source>
</evidence>
<evidence type="ECO:0000256" key="5">
    <source>
        <dbReference type="ARBA" id="ARBA00022989"/>
    </source>
</evidence>
<evidence type="ECO:0000256" key="1">
    <source>
        <dbReference type="ARBA" id="ARBA00004141"/>
    </source>
</evidence>
<keyword evidence="5 11" id="KW-1133">Transmembrane helix</keyword>
<keyword evidence="9 11" id="KW-0868">Chloride</keyword>
<keyword evidence="2 11" id="KW-0813">Transport</keyword>
<feature type="transmembrane region" description="Helical" evidence="11">
    <location>
        <begin position="262"/>
        <end position="282"/>
    </location>
</feature>
<evidence type="ECO:0000256" key="7">
    <source>
        <dbReference type="ARBA" id="ARBA00023122"/>
    </source>
</evidence>
<dbReference type="InterPro" id="IPR014743">
    <property type="entry name" value="Cl-channel_core"/>
</dbReference>
<dbReference type="PROSITE" id="PS51371">
    <property type="entry name" value="CBS"/>
    <property type="match status" value="1"/>
</dbReference>
<dbReference type="Pfam" id="PF00571">
    <property type="entry name" value="CBS"/>
    <property type="match status" value="1"/>
</dbReference>
<comment type="subcellular location">
    <subcellularLocation>
        <location evidence="1 11">Membrane</location>
        <topology evidence="1 11">Multi-pass membrane protein</topology>
    </subcellularLocation>
</comment>
<dbReference type="PANTHER" id="PTHR11689:SF136">
    <property type="entry name" value="H(+)_CL(-) EXCHANGE TRANSPORTER 7"/>
    <property type="match status" value="1"/>
</dbReference>
<dbReference type="InterPro" id="IPR000644">
    <property type="entry name" value="CBS_dom"/>
</dbReference>
<dbReference type="SUPFAM" id="SSF81340">
    <property type="entry name" value="Clc chloride channel"/>
    <property type="match status" value="1"/>
</dbReference>
<evidence type="ECO:0000256" key="4">
    <source>
        <dbReference type="ARBA" id="ARBA00022737"/>
    </source>
</evidence>
<feature type="transmembrane region" description="Helical" evidence="11">
    <location>
        <begin position="237"/>
        <end position="255"/>
    </location>
</feature>
<keyword evidence="14" id="KW-1185">Reference proteome</keyword>
<feature type="transmembrane region" description="Helical" evidence="11">
    <location>
        <begin position="78"/>
        <end position="100"/>
    </location>
</feature>
<dbReference type="InterPro" id="IPR001807">
    <property type="entry name" value="ClC"/>
</dbReference>
<evidence type="ECO:0000313" key="13">
    <source>
        <dbReference type="EMBL" id="OAF67557.1"/>
    </source>
</evidence>
<dbReference type="PRINTS" id="PR00762">
    <property type="entry name" value="CLCHANNEL"/>
</dbReference>
<dbReference type="Proteomes" id="UP000078046">
    <property type="component" value="Unassembled WGS sequence"/>
</dbReference>
<reference evidence="13 14" key="1">
    <citation type="submission" date="2016-04" db="EMBL/GenBank/DDBJ databases">
        <title>The genome of Intoshia linei affirms orthonectids as highly simplified spiralians.</title>
        <authorList>
            <person name="Mikhailov K.V."/>
            <person name="Slusarev G.S."/>
            <person name="Nikitin M.A."/>
            <person name="Logacheva M.D."/>
            <person name="Penin A."/>
            <person name="Aleoshin V."/>
            <person name="Panchin Y.V."/>
        </authorList>
    </citation>
    <scope>NUCLEOTIDE SEQUENCE [LARGE SCALE GENOMIC DNA]</scope>
    <source>
        <strain evidence="13">Intl2013</strain>
        <tissue evidence="13">Whole animal</tissue>
    </source>
</reference>
<dbReference type="AlphaFoldDB" id="A0A177AZU1"/>
<evidence type="ECO:0000256" key="8">
    <source>
        <dbReference type="ARBA" id="ARBA00023136"/>
    </source>
</evidence>
<sequence length="551" mass="61963">MIHTGAIIAGGISQTKSKFFRMDLKILKSLQSDAQKRDFVACGTAAGVSAAFGAPIGGVMFSLEEGTSFCNPLLTSKMLFSSITATFTVNLLVSAFYGHLNSLSNPGLISFGVFDYHYQFHVIEVPIFLIMGIIGGILGSIINYMNVKITKLRMRYIQYKVFKMFECLIVAIVSGIIPYLLLKITHCVVDNGVITDEEHYGNYHTRSNCTLGSHNSISTILFQTPEGSLIQLLHAPMNYITIIQLIWLLLAFTLLTTWTYGLSVSCGIFIPCLLVGACWGRLVAHGVNVIIPWLQVNVGRYALIGAASQIGGNLRMTVSLSGLYDEHIRLMKIPFLPWSPPNLLGVMSNPVIVFNELESVSYIKEILTLYSHSAFPIVRKRKLNNNMDNFVNLNSYTGTNLKKYLKRRKTAPSTFLDNRNSRSVKLLNSSTNENDDVDSTGIEINRKFNNFSKYGLLRGIILRYQLERIRLSDFNKWKFKTKKISRDVDNEDNLYVELTKFGNPTPFTVPLTTPLPRVFRLFRGLGLRHLIVTQENDICGIITRKELTRHL</sequence>
<evidence type="ECO:0000256" key="6">
    <source>
        <dbReference type="ARBA" id="ARBA00023065"/>
    </source>
</evidence>
<keyword evidence="3 11" id="KW-0812">Transmembrane</keyword>
<evidence type="ECO:0000256" key="3">
    <source>
        <dbReference type="ARBA" id="ARBA00022692"/>
    </source>
</evidence>
<comment type="caution">
    <text evidence="11">Lacks conserved residue(s) required for the propagation of feature annotation.</text>
</comment>
<gene>
    <name evidence="13" type="ORF">A3Q56_04708</name>
</gene>
<comment type="similarity">
    <text evidence="11">Belongs to the chloride channel (TC 2.A.49) family.</text>
</comment>
<evidence type="ECO:0000256" key="10">
    <source>
        <dbReference type="PROSITE-ProRule" id="PRU00703"/>
    </source>
</evidence>
<dbReference type="Gene3D" id="1.10.3080.10">
    <property type="entry name" value="Clc chloride channel"/>
    <property type="match status" value="1"/>
</dbReference>
<evidence type="ECO:0000313" key="14">
    <source>
        <dbReference type="Proteomes" id="UP000078046"/>
    </source>
</evidence>
<feature type="transmembrane region" description="Helical" evidence="11">
    <location>
        <begin position="120"/>
        <end position="144"/>
    </location>
</feature>
<name>A0A177AZU1_9BILA</name>
<organism evidence="13 14">
    <name type="scientific">Intoshia linei</name>
    <dbReference type="NCBI Taxonomy" id="1819745"/>
    <lineage>
        <taxon>Eukaryota</taxon>
        <taxon>Metazoa</taxon>
        <taxon>Spiralia</taxon>
        <taxon>Lophotrochozoa</taxon>
        <taxon>Mesozoa</taxon>
        <taxon>Orthonectida</taxon>
        <taxon>Rhopaluridae</taxon>
        <taxon>Intoshia</taxon>
    </lineage>
</organism>
<dbReference type="Pfam" id="PF00654">
    <property type="entry name" value="Voltage_CLC"/>
    <property type="match status" value="1"/>
</dbReference>
<keyword evidence="8 11" id="KW-0472">Membrane</keyword>
<dbReference type="SUPFAM" id="SSF54631">
    <property type="entry name" value="CBS-domain pair"/>
    <property type="match status" value="1"/>
</dbReference>
<proteinExistence type="inferred from homology"/>
<dbReference type="GO" id="GO:0005765">
    <property type="term" value="C:lysosomal membrane"/>
    <property type="evidence" value="ECO:0007669"/>
    <property type="project" value="TreeGrafter"/>
</dbReference>
<accession>A0A177AZU1</accession>
<dbReference type="CDD" id="cd04591">
    <property type="entry name" value="CBS_pair_voltage-gated_CLC_euk_bac"/>
    <property type="match status" value="1"/>
</dbReference>
<dbReference type="Gene3D" id="3.90.1280.20">
    <property type="match status" value="1"/>
</dbReference>
<keyword evidence="4" id="KW-0677">Repeat</keyword>
<dbReference type="PANTHER" id="PTHR11689">
    <property type="entry name" value="CHLORIDE CHANNEL PROTEIN CLC FAMILY MEMBER"/>
    <property type="match status" value="1"/>
</dbReference>
<dbReference type="InterPro" id="IPR046342">
    <property type="entry name" value="CBS_dom_sf"/>
</dbReference>
<keyword evidence="6 11" id="KW-0406">Ion transport</keyword>
<comment type="caution">
    <text evidence="13">The sequence shown here is derived from an EMBL/GenBank/DDBJ whole genome shotgun (WGS) entry which is preliminary data.</text>
</comment>
<evidence type="ECO:0000256" key="9">
    <source>
        <dbReference type="ARBA" id="ARBA00023214"/>
    </source>
</evidence>
<evidence type="ECO:0000256" key="11">
    <source>
        <dbReference type="RuleBase" id="RU361221"/>
    </source>
</evidence>
<feature type="domain" description="CBS" evidence="12">
    <location>
        <begin position="502"/>
        <end position="551"/>
    </location>
</feature>
<dbReference type="GO" id="GO:0005254">
    <property type="term" value="F:chloride channel activity"/>
    <property type="evidence" value="ECO:0007669"/>
    <property type="project" value="UniProtKB-UniRule"/>
</dbReference>
<feature type="transmembrane region" description="Helical" evidence="11">
    <location>
        <begin position="165"/>
        <end position="182"/>
    </location>
</feature>
<dbReference type="InterPro" id="IPR051280">
    <property type="entry name" value="Cl-channel/antiporter"/>
</dbReference>
<protein>
    <recommendedName>
        <fullName evidence="11">Chloride channel protein</fullName>
    </recommendedName>
</protein>
<dbReference type="OrthoDB" id="428525at2759"/>
<keyword evidence="7 10" id="KW-0129">CBS domain</keyword>
<dbReference type="EMBL" id="LWCA01000632">
    <property type="protein sequence ID" value="OAF67557.1"/>
    <property type="molecule type" value="Genomic_DNA"/>
</dbReference>